<protein>
    <submittedName>
        <fullName evidence="10">3-phenylpropionate MFS transporter</fullName>
    </submittedName>
</protein>
<comment type="subcellular location">
    <subcellularLocation>
        <location evidence="1">Cell inner membrane</location>
        <topology evidence="1">Multi-pass membrane protein</topology>
    </subcellularLocation>
</comment>
<keyword evidence="7 8" id="KW-0472">Membrane</keyword>
<dbReference type="NCBIfam" id="NF037955">
    <property type="entry name" value="mfs"/>
    <property type="match status" value="1"/>
</dbReference>
<evidence type="ECO:0000256" key="2">
    <source>
        <dbReference type="ARBA" id="ARBA00022448"/>
    </source>
</evidence>
<evidence type="ECO:0000256" key="5">
    <source>
        <dbReference type="ARBA" id="ARBA00022692"/>
    </source>
</evidence>
<comment type="caution">
    <text evidence="10">The sequence shown here is derived from an EMBL/GenBank/DDBJ whole genome shotgun (WGS) entry which is preliminary data.</text>
</comment>
<dbReference type="NCBIfam" id="NF008346">
    <property type="entry name" value="PRK11128.1"/>
    <property type="match status" value="1"/>
</dbReference>
<reference evidence="10 11" key="1">
    <citation type="journal article" date="2017" name="Elife">
        <title>Extensive horizontal gene transfer in cheese-associated bacteria.</title>
        <authorList>
            <person name="Bonham K.S."/>
            <person name="Wolfe B.E."/>
            <person name="Dutton R.J."/>
        </authorList>
    </citation>
    <scope>NUCLEOTIDE SEQUENCE [LARGE SCALE GENOMIC DNA]</scope>
    <source>
        <strain evidence="10 11">JB196</strain>
    </source>
</reference>
<proteinExistence type="predicted"/>
<evidence type="ECO:0000313" key="11">
    <source>
        <dbReference type="Proteomes" id="UP000252479"/>
    </source>
</evidence>
<gene>
    <name evidence="10" type="ORF">CIK83_16750</name>
</gene>
<dbReference type="EMBL" id="QPGL01000003">
    <property type="protein sequence ID" value="RCS69239.1"/>
    <property type="molecule type" value="Genomic_DNA"/>
</dbReference>
<keyword evidence="4" id="KW-0997">Cell inner membrane</keyword>
<keyword evidence="5 8" id="KW-0812">Transmembrane</keyword>
<evidence type="ECO:0000256" key="3">
    <source>
        <dbReference type="ARBA" id="ARBA00022475"/>
    </source>
</evidence>
<dbReference type="GO" id="GO:0015528">
    <property type="term" value="F:lactose:proton symporter activity"/>
    <property type="evidence" value="ECO:0007669"/>
    <property type="project" value="TreeGrafter"/>
</dbReference>
<dbReference type="Proteomes" id="UP000252479">
    <property type="component" value="Unassembled WGS sequence"/>
</dbReference>
<evidence type="ECO:0000256" key="8">
    <source>
        <dbReference type="SAM" id="Phobius"/>
    </source>
</evidence>
<dbReference type="CDD" id="cd17335">
    <property type="entry name" value="MFS_MFSD6"/>
    <property type="match status" value="1"/>
</dbReference>
<dbReference type="PIRSF" id="PIRSF004925">
    <property type="entry name" value="HcaT"/>
    <property type="match status" value="1"/>
</dbReference>
<dbReference type="InterPro" id="IPR026032">
    <property type="entry name" value="HcaT-like"/>
</dbReference>
<dbReference type="GeneID" id="303190573"/>
<dbReference type="OrthoDB" id="9150135at2"/>
<sequence>MLTPSPFGWISQYFLGFFFAYGVYLPFWGLWFSDQGVSAGDIGLLVGIGFATRCVTNLLLTPRLHNVEHLMPALRILTFMALIFCTLHFFTGGSFWLLALATIGFNACFGPGIPLSDAVANYYSKLNIIDYGRSRLWGSVAFIVGSTVVGYLVNGFGSDMVVYTAMAGLLCTFILSLRSPTILPQTQIDTQHVPRPKLFELLKQWPVVKFLLLVALIQGSHAAYYSFSAIHWKAVGVSESVIGYLWSFSVVSEVFLFAFSGRLFAGWSLRTMFLLASVATIVRWSGLAMTNDIWLLALLQTLHGLTFALTHYATIRYIQQADDRQMVPLQSLYNAIPLGAFVAIMTAVSGWGYESWGAGIFWVMAGMAAIALLIKLDEPKSLSIHRDEIL</sequence>
<dbReference type="RefSeq" id="WP_086962364.1">
    <property type="nucleotide sequence ID" value="NZ_AP018680.1"/>
</dbReference>
<dbReference type="PANTHER" id="PTHR23522:SF10">
    <property type="entry name" value="3-PHENYLPROPIONIC ACID TRANSPORTER-RELATED"/>
    <property type="match status" value="1"/>
</dbReference>
<feature type="transmembrane region" description="Helical" evidence="8">
    <location>
        <begin position="293"/>
        <end position="312"/>
    </location>
</feature>
<evidence type="ECO:0000256" key="6">
    <source>
        <dbReference type="ARBA" id="ARBA00022989"/>
    </source>
</evidence>
<evidence type="ECO:0000256" key="4">
    <source>
        <dbReference type="ARBA" id="ARBA00022519"/>
    </source>
</evidence>
<organism evidence="10 11">
    <name type="scientific">Vibrio casei</name>
    <dbReference type="NCBI Taxonomy" id="673372"/>
    <lineage>
        <taxon>Bacteria</taxon>
        <taxon>Pseudomonadati</taxon>
        <taxon>Pseudomonadota</taxon>
        <taxon>Gammaproteobacteria</taxon>
        <taxon>Vibrionales</taxon>
        <taxon>Vibrionaceae</taxon>
        <taxon>Vibrio</taxon>
    </lineage>
</organism>
<feature type="transmembrane region" description="Helical" evidence="8">
    <location>
        <begin position="359"/>
        <end position="376"/>
    </location>
</feature>
<feature type="transmembrane region" description="Helical" evidence="8">
    <location>
        <begin position="72"/>
        <end position="90"/>
    </location>
</feature>
<feature type="transmembrane region" description="Helical" evidence="8">
    <location>
        <begin position="42"/>
        <end position="60"/>
    </location>
</feature>
<keyword evidence="3" id="KW-1003">Cell membrane</keyword>
<feature type="transmembrane region" description="Helical" evidence="8">
    <location>
        <begin position="160"/>
        <end position="177"/>
    </location>
</feature>
<dbReference type="AlphaFoldDB" id="A0A368LGE6"/>
<evidence type="ECO:0000259" key="9">
    <source>
        <dbReference type="Pfam" id="PF12832"/>
    </source>
</evidence>
<keyword evidence="6 8" id="KW-1133">Transmembrane helix</keyword>
<feature type="transmembrane region" description="Helical" evidence="8">
    <location>
        <begin position="136"/>
        <end position="154"/>
    </location>
</feature>
<dbReference type="GO" id="GO:0005886">
    <property type="term" value="C:plasma membrane"/>
    <property type="evidence" value="ECO:0007669"/>
    <property type="project" value="UniProtKB-SubCell"/>
</dbReference>
<keyword evidence="11" id="KW-1185">Reference proteome</keyword>
<evidence type="ECO:0000313" key="10">
    <source>
        <dbReference type="EMBL" id="RCS69239.1"/>
    </source>
</evidence>
<dbReference type="InterPro" id="IPR036259">
    <property type="entry name" value="MFS_trans_sf"/>
</dbReference>
<dbReference type="InterPro" id="IPR024989">
    <property type="entry name" value="MFS_assoc_dom"/>
</dbReference>
<dbReference type="Pfam" id="PF12832">
    <property type="entry name" value="MFS_1_like"/>
    <property type="match status" value="1"/>
</dbReference>
<feature type="transmembrane region" description="Helical" evidence="8">
    <location>
        <begin position="12"/>
        <end position="30"/>
    </location>
</feature>
<feature type="transmembrane region" description="Helical" evidence="8">
    <location>
        <begin position="242"/>
        <end position="260"/>
    </location>
</feature>
<name>A0A368LGE6_9VIBR</name>
<evidence type="ECO:0000256" key="7">
    <source>
        <dbReference type="ARBA" id="ARBA00023136"/>
    </source>
</evidence>
<dbReference type="Gene3D" id="1.20.1250.20">
    <property type="entry name" value="MFS general substrate transporter like domains"/>
    <property type="match status" value="2"/>
</dbReference>
<feature type="transmembrane region" description="Helical" evidence="8">
    <location>
        <begin position="332"/>
        <end position="353"/>
    </location>
</feature>
<feature type="transmembrane region" description="Helical" evidence="8">
    <location>
        <begin position="207"/>
        <end position="227"/>
    </location>
</feature>
<feature type="domain" description="Major facilitator superfamily associated" evidence="9">
    <location>
        <begin position="13"/>
        <end position="362"/>
    </location>
</feature>
<evidence type="ECO:0000256" key="1">
    <source>
        <dbReference type="ARBA" id="ARBA00004429"/>
    </source>
</evidence>
<keyword evidence="2" id="KW-0813">Transport</keyword>
<dbReference type="GO" id="GO:0030395">
    <property type="term" value="F:lactose binding"/>
    <property type="evidence" value="ECO:0007669"/>
    <property type="project" value="TreeGrafter"/>
</dbReference>
<feature type="transmembrane region" description="Helical" evidence="8">
    <location>
        <begin position="267"/>
        <end position="287"/>
    </location>
</feature>
<accession>A0A368LGE6</accession>
<dbReference type="PANTHER" id="PTHR23522">
    <property type="entry name" value="BLL5896 PROTEIN"/>
    <property type="match status" value="1"/>
</dbReference>
<dbReference type="SUPFAM" id="SSF103473">
    <property type="entry name" value="MFS general substrate transporter"/>
    <property type="match status" value="1"/>
</dbReference>